<protein>
    <submittedName>
        <fullName evidence="2">Uncharacterized protein</fullName>
    </submittedName>
</protein>
<accession>A0A1Y2I087</accession>
<evidence type="ECO:0000313" key="3">
    <source>
        <dbReference type="Proteomes" id="UP000193411"/>
    </source>
</evidence>
<proteinExistence type="predicted"/>
<feature type="compositionally biased region" description="Low complexity" evidence="1">
    <location>
        <begin position="1"/>
        <end position="33"/>
    </location>
</feature>
<reference evidence="2 3" key="1">
    <citation type="submission" date="2016-07" db="EMBL/GenBank/DDBJ databases">
        <title>Pervasive Adenine N6-methylation of Active Genes in Fungi.</title>
        <authorList>
            <consortium name="DOE Joint Genome Institute"/>
            <person name="Mondo S.J."/>
            <person name="Dannebaum R.O."/>
            <person name="Kuo R.C."/>
            <person name="Labutti K."/>
            <person name="Haridas S."/>
            <person name="Kuo A."/>
            <person name="Salamov A."/>
            <person name="Ahrendt S.R."/>
            <person name="Lipzen A."/>
            <person name="Sullivan W."/>
            <person name="Andreopoulos W.B."/>
            <person name="Clum A."/>
            <person name="Lindquist E."/>
            <person name="Daum C."/>
            <person name="Ramamoorthy G.K."/>
            <person name="Gryganskyi A."/>
            <person name="Culley D."/>
            <person name="Magnuson J.K."/>
            <person name="James T.Y."/>
            <person name="O'Malley M.A."/>
            <person name="Stajich J.E."/>
            <person name="Spatafora J.W."/>
            <person name="Visel A."/>
            <person name="Grigoriev I.V."/>
        </authorList>
    </citation>
    <scope>NUCLEOTIDE SEQUENCE [LARGE SCALE GENOMIC DNA]</scope>
    <source>
        <strain evidence="2 3">PL171</strain>
    </source>
</reference>
<feature type="compositionally biased region" description="Polar residues" evidence="1">
    <location>
        <begin position="43"/>
        <end position="55"/>
    </location>
</feature>
<dbReference type="EMBL" id="MCFL01000007">
    <property type="protein sequence ID" value="ORZ38822.1"/>
    <property type="molecule type" value="Genomic_DNA"/>
</dbReference>
<evidence type="ECO:0000256" key="1">
    <source>
        <dbReference type="SAM" id="MobiDB-lite"/>
    </source>
</evidence>
<evidence type="ECO:0000313" key="2">
    <source>
        <dbReference type="EMBL" id="ORZ38822.1"/>
    </source>
</evidence>
<gene>
    <name evidence="2" type="ORF">BCR44DRAFT_411502</name>
</gene>
<dbReference type="AlphaFoldDB" id="A0A1Y2I087"/>
<keyword evidence="3" id="KW-1185">Reference proteome</keyword>
<dbReference type="Proteomes" id="UP000193411">
    <property type="component" value="Unassembled WGS sequence"/>
</dbReference>
<feature type="region of interest" description="Disordered" evidence="1">
    <location>
        <begin position="1"/>
        <end position="104"/>
    </location>
</feature>
<feature type="compositionally biased region" description="Low complexity" evidence="1">
    <location>
        <begin position="70"/>
        <end position="87"/>
    </location>
</feature>
<comment type="caution">
    <text evidence="2">The sequence shown here is derived from an EMBL/GenBank/DDBJ whole genome shotgun (WGS) entry which is preliminary data.</text>
</comment>
<name>A0A1Y2I087_9FUNG</name>
<organism evidence="2 3">
    <name type="scientific">Catenaria anguillulae PL171</name>
    <dbReference type="NCBI Taxonomy" id="765915"/>
    <lineage>
        <taxon>Eukaryota</taxon>
        <taxon>Fungi</taxon>
        <taxon>Fungi incertae sedis</taxon>
        <taxon>Blastocladiomycota</taxon>
        <taxon>Blastocladiomycetes</taxon>
        <taxon>Blastocladiales</taxon>
        <taxon>Catenariaceae</taxon>
        <taxon>Catenaria</taxon>
    </lineage>
</organism>
<sequence>MTQGSPSSTRRPSTASSASLQPPSPSSSRRQSLLGTASLHPGSPSSTRRQSTASAVSLHPNPPASTRRQSISSTATFPPTSSSSSSTLVANTTPTTIPAKPNNETLIPASYRTLKELIRTSLRKRIHRQLTRFVHTRPSLPAPILSTTLAFILLHDINGNTTCPPPLKATDVNVVSETRWSKLWIPSNGQLATHMSSGVRESLSSDLCALASVTQASALNKTLKHWLLCGCTDRWPVGEPLLPLDVIASVYSRLSKYSSCAAVQRAIEKKLARRQAVDFALVAAHVRSLVELWPEKAIEIVGEWALVVTRLQSELDRVVEDISEEEKRQATRMCVEVFRAAVDETSHGQSPA</sequence>